<dbReference type="PATRIC" id="fig|1261.5.peg.647"/>
<dbReference type="Pfam" id="PF01177">
    <property type="entry name" value="Asp_Glu_race"/>
    <property type="match status" value="1"/>
</dbReference>
<evidence type="ECO:0000313" key="3">
    <source>
        <dbReference type="EMBL" id="KXI13561.1"/>
    </source>
</evidence>
<name>A0A135YW43_9FIRM</name>
<dbReference type="Proteomes" id="UP000070326">
    <property type="component" value="Unassembled WGS sequence"/>
</dbReference>
<dbReference type="PANTHER" id="PTHR21198:SF7">
    <property type="entry name" value="ASPARTATE-GLUTAMATE RACEMASE FAMILY"/>
    <property type="match status" value="1"/>
</dbReference>
<gene>
    <name evidence="3" type="ORF">HMPREF3195_00642</name>
</gene>
<dbReference type="eggNOG" id="COG1794">
    <property type="taxonomic scope" value="Bacteria"/>
</dbReference>
<comment type="caution">
    <text evidence="3">The sequence shown here is derived from an EMBL/GenBank/DDBJ whole genome shotgun (WGS) entry which is preliminary data.</text>
</comment>
<dbReference type="GO" id="GO:0047661">
    <property type="term" value="F:amino-acid racemase activity"/>
    <property type="evidence" value="ECO:0007669"/>
    <property type="project" value="InterPro"/>
</dbReference>
<accession>A0A135YW43</accession>
<organism evidence="3 4">
    <name type="scientific">Peptostreptococcus anaerobius</name>
    <dbReference type="NCBI Taxonomy" id="1261"/>
    <lineage>
        <taxon>Bacteria</taxon>
        <taxon>Bacillati</taxon>
        <taxon>Bacillota</taxon>
        <taxon>Clostridia</taxon>
        <taxon>Peptostreptococcales</taxon>
        <taxon>Peptostreptococcaceae</taxon>
        <taxon>Peptostreptococcus</taxon>
    </lineage>
</organism>
<dbReference type="InterPro" id="IPR001920">
    <property type="entry name" value="Asp/Glu_race"/>
</dbReference>
<dbReference type="InterPro" id="IPR015942">
    <property type="entry name" value="Asp/Glu/hydantoin_racemase"/>
</dbReference>
<dbReference type="NCBIfam" id="TIGR00035">
    <property type="entry name" value="asp_race"/>
    <property type="match status" value="1"/>
</dbReference>
<dbReference type="SUPFAM" id="SSF53681">
    <property type="entry name" value="Aspartate/glutamate racemase"/>
    <property type="match status" value="2"/>
</dbReference>
<proteinExistence type="inferred from homology"/>
<dbReference type="InterPro" id="IPR018187">
    <property type="entry name" value="Asp/Glu_racemase_AS_1"/>
</dbReference>
<evidence type="ECO:0000256" key="2">
    <source>
        <dbReference type="ARBA" id="ARBA00023235"/>
    </source>
</evidence>
<reference evidence="3 4" key="1">
    <citation type="submission" date="2016-02" db="EMBL/GenBank/DDBJ databases">
        <authorList>
            <person name="Wen L."/>
            <person name="He K."/>
            <person name="Yang H."/>
        </authorList>
    </citation>
    <scope>NUCLEOTIDE SEQUENCE [LARGE SCALE GENOMIC DNA]</scope>
    <source>
        <strain evidence="3 4">MJR8628A</strain>
    </source>
</reference>
<dbReference type="AlphaFoldDB" id="A0A135YW43"/>
<keyword evidence="2" id="KW-0413">Isomerase</keyword>
<dbReference type="InterPro" id="IPR004380">
    <property type="entry name" value="Asp_race"/>
</dbReference>
<evidence type="ECO:0000313" key="4">
    <source>
        <dbReference type="Proteomes" id="UP000070326"/>
    </source>
</evidence>
<sequence length="244" mass="27286">MENYMKANKTIGVLGGLGPMATVYFYDLMVEMTDAKCDQDHVDMIIVNRASTPDRTAYIVGQSDDSPLDYIIEDAKRLEACGVDFMVLTCNTAHYFYDKIKDSINVPILNMLEETVGHAIKKGHKKIGIMATTGNIKTGLYQSMCQSKGVDYYILDDEMQKKVMKIIYDDVKAGKKADMDEFNEIVDVLKANGCDCAILGCTELSIIKKDEKLPDDFFVDSTEILVIKSIEKAGAYLKEEFSSK</sequence>
<dbReference type="Gene3D" id="3.40.50.1860">
    <property type="match status" value="2"/>
</dbReference>
<dbReference type="PANTHER" id="PTHR21198">
    <property type="entry name" value="GLUTAMATE RACEMASE"/>
    <property type="match status" value="1"/>
</dbReference>
<protein>
    <submittedName>
        <fullName evidence="3">Aspartate racemase</fullName>
    </submittedName>
</protein>
<dbReference type="EMBL" id="LSQZ01000020">
    <property type="protein sequence ID" value="KXI13561.1"/>
    <property type="molecule type" value="Genomic_DNA"/>
</dbReference>
<evidence type="ECO:0000256" key="1">
    <source>
        <dbReference type="ARBA" id="ARBA00007847"/>
    </source>
</evidence>
<comment type="similarity">
    <text evidence="1">Belongs to the aspartate/glutamate racemases family.</text>
</comment>
<dbReference type="STRING" id="1261.HMPREF3195_00642"/>
<dbReference type="PROSITE" id="PS00923">
    <property type="entry name" value="ASP_GLU_RACEMASE_1"/>
    <property type="match status" value="1"/>
</dbReference>